<evidence type="ECO:0000256" key="4">
    <source>
        <dbReference type="ARBA" id="ARBA00023175"/>
    </source>
</evidence>
<reference evidence="8" key="1">
    <citation type="journal article" date="2023" name="G3 (Bethesda)">
        <title>Whole genome assemblies of Zophobas morio and Tenebrio molitor.</title>
        <authorList>
            <person name="Kaur S."/>
            <person name="Stinson S.A."/>
            <person name="diCenzo G.C."/>
        </authorList>
    </citation>
    <scope>NUCLEOTIDE SEQUENCE</scope>
    <source>
        <strain evidence="8">QUZm001</strain>
    </source>
</reference>
<keyword evidence="4 6" id="KW-0505">Motor protein</keyword>
<comment type="caution">
    <text evidence="8">The sequence shown here is derived from an EMBL/GenBank/DDBJ whole genome shotgun (WGS) entry which is preliminary data.</text>
</comment>
<feature type="binding site" evidence="6">
    <location>
        <begin position="90"/>
        <end position="97"/>
    </location>
    <ligand>
        <name>ATP</name>
        <dbReference type="ChEBI" id="CHEBI:30616"/>
    </ligand>
</feature>
<gene>
    <name evidence="8" type="ORF">Zmor_008916</name>
</gene>
<dbReference type="GO" id="GO:0016459">
    <property type="term" value="C:myosin complex"/>
    <property type="evidence" value="ECO:0007669"/>
    <property type="project" value="UniProtKB-KW"/>
</dbReference>
<evidence type="ECO:0000256" key="6">
    <source>
        <dbReference type="PROSITE-ProRule" id="PRU00782"/>
    </source>
</evidence>
<dbReference type="Gene3D" id="3.40.850.10">
    <property type="entry name" value="Kinesin motor domain"/>
    <property type="match status" value="1"/>
</dbReference>
<proteinExistence type="inferred from homology"/>
<name>A0AA38HH58_9CUCU</name>
<keyword evidence="1 6" id="KW-0547">Nucleotide-binding</keyword>
<keyword evidence="3 6" id="KW-0518">Myosin</keyword>
<dbReference type="InterPro" id="IPR027417">
    <property type="entry name" value="P-loop_NTPase"/>
</dbReference>
<dbReference type="InterPro" id="IPR001609">
    <property type="entry name" value="Myosin_head_motor_dom-like"/>
</dbReference>
<dbReference type="GO" id="GO:0005524">
    <property type="term" value="F:ATP binding"/>
    <property type="evidence" value="ECO:0007669"/>
    <property type="project" value="UniProtKB-UniRule"/>
</dbReference>
<organism evidence="8 9">
    <name type="scientific">Zophobas morio</name>
    <dbReference type="NCBI Taxonomy" id="2755281"/>
    <lineage>
        <taxon>Eukaryota</taxon>
        <taxon>Metazoa</taxon>
        <taxon>Ecdysozoa</taxon>
        <taxon>Arthropoda</taxon>
        <taxon>Hexapoda</taxon>
        <taxon>Insecta</taxon>
        <taxon>Pterygota</taxon>
        <taxon>Neoptera</taxon>
        <taxon>Endopterygota</taxon>
        <taxon>Coleoptera</taxon>
        <taxon>Polyphaga</taxon>
        <taxon>Cucujiformia</taxon>
        <taxon>Tenebrionidae</taxon>
        <taxon>Zophobas</taxon>
    </lineage>
</organism>
<comment type="similarity">
    <text evidence="6">Belongs to the TRAFAC class myosin-kinesin ATPase superfamily. Myosin family.</text>
</comment>
<dbReference type="Proteomes" id="UP001168821">
    <property type="component" value="Unassembled WGS sequence"/>
</dbReference>
<dbReference type="InterPro" id="IPR036961">
    <property type="entry name" value="Kinesin_motor_dom_sf"/>
</dbReference>
<feature type="domain" description="Myosin motor" evidence="7">
    <location>
        <begin position="1"/>
        <end position="254"/>
    </location>
</feature>
<dbReference type="GO" id="GO:0051015">
    <property type="term" value="F:actin filament binding"/>
    <property type="evidence" value="ECO:0007669"/>
    <property type="project" value="TreeGrafter"/>
</dbReference>
<evidence type="ECO:0000256" key="3">
    <source>
        <dbReference type="ARBA" id="ARBA00023123"/>
    </source>
</evidence>
<evidence type="ECO:0000256" key="5">
    <source>
        <dbReference type="ARBA" id="ARBA00023203"/>
    </source>
</evidence>
<evidence type="ECO:0000259" key="7">
    <source>
        <dbReference type="PROSITE" id="PS51456"/>
    </source>
</evidence>
<evidence type="ECO:0000313" key="9">
    <source>
        <dbReference type="Proteomes" id="UP001168821"/>
    </source>
</evidence>
<dbReference type="SUPFAM" id="SSF52540">
    <property type="entry name" value="P-loop containing nucleoside triphosphate hydrolases"/>
    <property type="match status" value="1"/>
</dbReference>
<dbReference type="GO" id="GO:0005737">
    <property type="term" value="C:cytoplasm"/>
    <property type="evidence" value="ECO:0007669"/>
    <property type="project" value="TreeGrafter"/>
</dbReference>
<evidence type="ECO:0000313" key="8">
    <source>
        <dbReference type="EMBL" id="KAJ3616958.1"/>
    </source>
</evidence>
<keyword evidence="9" id="KW-1185">Reference proteome</keyword>
<dbReference type="PRINTS" id="PR00193">
    <property type="entry name" value="MYOSINHEAVY"/>
</dbReference>
<dbReference type="PROSITE" id="PS51456">
    <property type="entry name" value="MYOSIN_MOTOR"/>
    <property type="match status" value="1"/>
</dbReference>
<dbReference type="GO" id="GO:0007015">
    <property type="term" value="P:actin filament organization"/>
    <property type="evidence" value="ECO:0007669"/>
    <property type="project" value="TreeGrafter"/>
</dbReference>
<protein>
    <recommendedName>
        <fullName evidence="7">Myosin motor domain-containing protein</fullName>
    </recommendedName>
</protein>
<comment type="caution">
    <text evidence="6">Lacks conserved residue(s) required for the propagation of feature annotation.</text>
</comment>
<dbReference type="Pfam" id="PF00063">
    <property type="entry name" value="Myosin_head"/>
    <property type="match status" value="1"/>
</dbReference>
<accession>A0AA38HH58</accession>
<dbReference type="EMBL" id="JALNTZ010002541">
    <property type="protein sequence ID" value="KAJ3616958.1"/>
    <property type="molecule type" value="Genomic_DNA"/>
</dbReference>
<sequence length="254" mass="28596">MTNLNFLHEPALLQTLQVRFQQDLIYTYSGIVLVSVNPFKSLPYLYDASTLELYRGQQLGQLDPHLFAVAEESYQCLCRTLQSQSIIISGESGAGKTVSAKFVMRYLAISCGTDVKQSSGNVEDQILASNPILEAFGNSKTTRNDNSSRFGKFMQLQLSEKKVISGAVIRTYLLEKSRIVTHASQERNYHIFYQLLEGLDSNKKEAWKLTNCGDYRYTNQGITFFPSKIMTLYTNKGVAHVPDVDDNKDFLSVA</sequence>
<keyword evidence="2 6" id="KW-0067">ATP-binding</keyword>
<dbReference type="AlphaFoldDB" id="A0AA38HH58"/>
<evidence type="ECO:0000256" key="2">
    <source>
        <dbReference type="ARBA" id="ARBA00022840"/>
    </source>
</evidence>
<dbReference type="SMART" id="SM00242">
    <property type="entry name" value="MYSc"/>
    <property type="match status" value="1"/>
</dbReference>
<dbReference type="PANTHER" id="PTHR13140">
    <property type="entry name" value="MYOSIN"/>
    <property type="match status" value="1"/>
</dbReference>
<keyword evidence="5 6" id="KW-0009">Actin-binding</keyword>
<dbReference type="GO" id="GO:0016020">
    <property type="term" value="C:membrane"/>
    <property type="evidence" value="ECO:0007669"/>
    <property type="project" value="TreeGrafter"/>
</dbReference>
<evidence type="ECO:0000256" key="1">
    <source>
        <dbReference type="ARBA" id="ARBA00022741"/>
    </source>
</evidence>
<dbReference type="GO" id="GO:0000146">
    <property type="term" value="F:microfilament motor activity"/>
    <property type="evidence" value="ECO:0007669"/>
    <property type="project" value="TreeGrafter"/>
</dbReference>
<dbReference type="PANTHER" id="PTHR13140:SF706">
    <property type="entry name" value="DILUTE CLASS UNCONVENTIONAL MYOSIN, ISOFORM C"/>
    <property type="match status" value="1"/>
</dbReference>